<dbReference type="HOGENOM" id="CLU_120955_0_0_6"/>
<dbReference type="EMBL" id="CP003746">
    <property type="protein sequence ID" value="AFU99467.1"/>
    <property type="molecule type" value="Genomic_DNA"/>
</dbReference>
<feature type="domain" description="Transcription factor zinc-finger" evidence="1">
    <location>
        <begin position="2"/>
        <end position="43"/>
    </location>
</feature>
<organism evidence="2 3">
    <name type="scientific">Simiduia agarivorans (strain DSM 21679 / JCM 13881 / BCRC 17597 / SA1)</name>
    <dbReference type="NCBI Taxonomy" id="1117647"/>
    <lineage>
        <taxon>Bacteria</taxon>
        <taxon>Pseudomonadati</taxon>
        <taxon>Pseudomonadota</taxon>
        <taxon>Gammaproteobacteria</taxon>
        <taxon>Cellvibrionales</taxon>
        <taxon>Cellvibrionaceae</taxon>
        <taxon>Simiduia</taxon>
    </lineage>
</organism>
<protein>
    <recommendedName>
        <fullName evidence="1">Transcription factor zinc-finger domain-containing protein</fullName>
    </recommendedName>
</protein>
<reference evidence="2 3" key="1">
    <citation type="journal article" date="2013" name="Genome Announc.">
        <title>Complete genome sequence of Simiduia agarivorans SA1(T), a marine bacterium able to degrade a variety of polysaccharides.</title>
        <authorList>
            <person name="Lin S.Y."/>
            <person name="Shieh W.Y."/>
            <person name="Chen J.S."/>
            <person name="Tang S.L."/>
        </authorList>
    </citation>
    <scope>NUCLEOTIDE SEQUENCE [LARGE SCALE GENOMIC DNA]</scope>
    <source>
        <strain evidence="3">DSM 21679 / JCM 13881 / BCRC 17597 / SA1</strain>
    </source>
</reference>
<gene>
    <name evidence="2" type="ordered locus">M5M_11450</name>
</gene>
<dbReference type="InterPro" id="IPR027392">
    <property type="entry name" value="TF_Znf"/>
</dbReference>
<dbReference type="Pfam" id="PF13453">
    <property type="entry name" value="Zn_ribbon_TFIIB"/>
    <property type="match status" value="1"/>
</dbReference>
<dbReference type="eggNOG" id="COG3809">
    <property type="taxonomic scope" value="Bacteria"/>
</dbReference>
<evidence type="ECO:0000313" key="3">
    <source>
        <dbReference type="Proteomes" id="UP000000466"/>
    </source>
</evidence>
<accession>K4KZV9</accession>
<name>K4KZV9_SIMAS</name>
<sequence length="180" mass="20149">MQCTACKAGKLNPCFLEPGLRAHECDHCGGHWLYVEDFVQWKANGGVLGEVEHPPVIEESASALTCPATGRLMQKYRIASGSNHKLDYSPHTGGLWLDKGEWALLKEYGLAGSVGHIVTDAWQRKIRTDDAKATLEAVYRRKFGDANYEKLLATREWLNEQENKADMRAFLLARDPFSGQ</sequence>
<dbReference type="Proteomes" id="UP000000466">
    <property type="component" value="Chromosome"/>
</dbReference>
<dbReference type="KEGG" id="saga:M5M_11450"/>
<dbReference type="STRING" id="1117647.M5M_11450"/>
<evidence type="ECO:0000259" key="1">
    <source>
        <dbReference type="Pfam" id="PF13453"/>
    </source>
</evidence>
<dbReference type="AlphaFoldDB" id="K4KZV9"/>
<dbReference type="RefSeq" id="WP_015047631.1">
    <property type="nucleotide sequence ID" value="NC_018868.3"/>
</dbReference>
<keyword evidence="3" id="KW-1185">Reference proteome</keyword>
<evidence type="ECO:0000313" key="2">
    <source>
        <dbReference type="EMBL" id="AFU99467.1"/>
    </source>
</evidence>
<dbReference type="OrthoDB" id="9814037at2"/>
<proteinExistence type="predicted"/>